<comment type="caution">
    <text evidence="2">The sequence shown here is derived from an EMBL/GenBank/DDBJ whole genome shotgun (WGS) entry which is preliminary data.</text>
</comment>
<feature type="region of interest" description="Disordered" evidence="1">
    <location>
        <begin position="27"/>
        <end position="75"/>
    </location>
</feature>
<accession>A0A8J6CCY8</accession>
<feature type="region of interest" description="Disordered" evidence="1">
    <location>
        <begin position="1"/>
        <end position="20"/>
    </location>
</feature>
<sequence>MGSCLGIESKEEKAQEEERNRLARLKAAEAATKRQDEYAATPHGRATKKSLENMKREQAAGSRPGDAPLMRWQVG</sequence>
<evidence type="ECO:0000313" key="3">
    <source>
        <dbReference type="Proteomes" id="UP000751190"/>
    </source>
</evidence>
<reference evidence="2" key="1">
    <citation type="submission" date="2021-05" db="EMBL/GenBank/DDBJ databases">
        <title>The genome of the haptophyte Pavlova lutheri (Diacronema luteri, Pavlovales) - a model for lipid biosynthesis in eukaryotic algae.</title>
        <authorList>
            <person name="Hulatt C.J."/>
            <person name="Posewitz M.C."/>
        </authorList>
    </citation>
    <scope>NUCLEOTIDE SEQUENCE</scope>
    <source>
        <strain evidence="2">NIVA-4/92</strain>
    </source>
</reference>
<dbReference type="Proteomes" id="UP000751190">
    <property type="component" value="Unassembled WGS sequence"/>
</dbReference>
<feature type="compositionally biased region" description="Basic and acidic residues" evidence="1">
    <location>
        <begin position="8"/>
        <end position="20"/>
    </location>
</feature>
<name>A0A8J6CCY8_DIALT</name>
<organism evidence="2 3">
    <name type="scientific">Diacronema lutheri</name>
    <name type="common">Unicellular marine alga</name>
    <name type="synonym">Monochrysis lutheri</name>
    <dbReference type="NCBI Taxonomy" id="2081491"/>
    <lineage>
        <taxon>Eukaryota</taxon>
        <taxon>Haptista</taxon>
        <taxon>Haptophyta</taxon>
        <taxon>Pavlovophyceae</taxon>
        <taxon>Pavlovales</taxon>
        <taxon>Pavlovaceae</taxon>
        <taxon>Diacronema</taxon>
    </lineage>
</organism>
<evidence type="ECO:0000256" key="1">
    <source>
        <dbReference type="SAM" id="MobiDB-lite"/>
    </source>
</evidence>
<gene>
    <name evidence="2" type="ORF">KFE25_007106</name>
</gene>
<feature type="compositionally biased region" description="Basic and acidic residues" evidence="1">
    <location>
        <begin position="49"/>
        <end position="58"/>
    </location>
</feature>
<keyword evidence="3" id="KW-1185">Reference proteome</keyword>
<protein>
    <recommendedName>
        <fullName evidence="4">Small VCP/p97-interacting protein</fullName>
    </recommendedName>
</protein>
<proteinExistence type="predicted"/>
<evidence type="ECO:0008006" key="4">
    <source>
        <dbReference type="Google" id="ProtNLM"/>
    </source>
</evidence>
<dbReference type="AlphaFoldDB" id="A0A8J6CCY8"/>
<evidence type="ECO:0000313" key="2">
    <source>
        <dbReference type="EMBL" id="KAG8468054.1"/>
    </source>
</evidence>
<dbReference type="EMBL" id="JAGTXO010000005">
    <property type="protein sequence ID" value="KAG8468054.1"/>
    <property type="molecule type" value="Genomic_DNA"/>
</dbReference>